<dbReference type="InterPro" id="IPR027417">
    <property type="entry name" value="P-loop_NTPase"/>
</dbReference>
<evidence type="ECO:0000313" key="6">
    <source>
        <dbReference type="EMBL" id="QJX74928.1"/>
    </source>
</evidence>
<dbReference type="Gene3D" id="3.40.50.300">
    <property type="entry name" value="P-loop containing nucleotide triphosphate hydrolases"/>
    <property type="match status" value="2"/>
</dbReference>
<dbReference type="GO" id="GO:0016787">
    <property type="term" value="F:hydrolase activity"/>
    <property type="evidence" value="ECO:0007669"/>
    <property type="project" value="InterPro"/>
</dbReference>
<evidence type="ECO:0000256" key="1">
    <source>
        <dbReference type="ARBA" id="ARBA00022741"/>
    </source>
</evidence>
<evidence type="ECO:0000256" key="2">
    <source>
        <dbReference type="ARBA" id="ARBA00022840"/>
    </source>
</evidence>
<keyword evidence="6" id="KW-0378">Hydrolase</keyword>
<gene>
    <name evidence="6" type="ORF">FDZ14_01540</name>
</gene>
<name>A0A6M6DS51_PRIMG</name>
<evidence type="ECO:0000256" key="3">
    <source>
        <dbReference type="ARBA" id="ARBA00023125"/>
    </source>
</evidence>
<dbReference type="Proteomes" id="UP000501076">
    <property type="component" value="Chromosome"/>
</dbReference>
<evidence type="ECO:0000259" key="5">
    <source>
        <dbReference type="PROSITE" id="PS51194"/>
    </source>
</evidence>
<dbReference type="FunFam" id="3.40.50.300:FF:001736">
    <property type="entry name" value="COMF operon protein 1"/>
    <property type="match status" value="1"/>
</dbReference>
<dbReference type="SMART" id="SM00487">
    <property type="entry name" value="DEXDc"/>
    <property type="match status" value="1"/>
</dbReference>
<dbReference type="SMART" id="SM00490">
    <property type="entry name" value="HELICc"/>
    <property type="match status" value="1"/>
</dbReference>
<feature type="domain" description="Helicase C-terminal" evidence="5">
    <location>
        <begin position="355"/>
        <end position="502"/>
    </location>
</feature>
<keyword evidence="3" id="KW-0238">DNA-binding</keyword>
<accession>A0A6M6DS51</accession>
<reference evidence="6 7" key="1">
    <citation type="submission" date="2019-10" db="EMBL/GenBank/DDBJ databases">
        <title>Complete genome sequences for adaption low water activity.</title>
        <authorList>
            <person name="Zhao L."/>
            <person name="Zhong J."/>
        </authorList>
    </citation>
    <scope>NUCLEOTIDE SEQUENCE [LARGE SCALE GENOMIC DNA]</scope>
    <source>
        <strain evidence="6 7">FDU301</strain>
    </source>
</reference>
<dbReference type="GO" id="GO:0006270">
    <property type="term" value="P:DNA replication initiation"/>
    <property type="evidence" value="ECO:0007669"/>
    <property type="project" value="TreeGrafter"/>
</dbReference>
<dbReference type="SUPFAM" id="SSF52540">
    <property type="entry name" value="P-loop containing nucleoside triphosphate hydrolases"/>
    <property type="match status" value="1"/>
</dbReference>
<sequence length="502" mass="56860">MERNEDMLFTVKQELLNPVQVPSPAAFPLSKLDTWRTPPLNPSYPYSLDLQRSLSGKQLLLTQTPYPLSLIHEHYLNGYISYQKALTQKENGYKCNRCGSDSPFYFASFPCSRCHQECCYCRACIAMGKVSECTPFINWEGPTSNVLPKSSVMNWKGMLSKAQERASNELIQAIKKDEELLIWAVCGAGKTEILFKGIEAALNSGKKVCIATPRTDVVIELKPRIQSAFPDMSVLAMYGGSEDRFHESSLIISTTHQLLHYYQAFDVLIIDEVDAFPYSTEPMLHYAVAKAAKHAASKIYLTATPNESLKKDVEQGKKQVVKIPARYHRMLIPVPRFEWCGNWKKKMKTNTLPANVEKWLKKRINEGKQCFIFVPQIKWIAPITDMIRKLTEKVDGVHAEDSQRKEKVMKFREGQLVILVTTTILERGVTVPNIDVAVLGAEETIFTESALVQISGRVGRSAQFPTGDVVFFHYGQSLSMRKAKEHIEYMNALAYKEGLVDR</sequence>
<dbReference type="PANTHER" id="PTHR30580:SF1">
    <property type="entry name" value="COMF OPERON PROTEIN 1"/>
    <property type="match status" value="1"/>
</dbReference>
<feature type="domain" description="Helicase ATP-binding" evidence="4">
    <location>
        <begin position="171"/>
        <end position="323"/>
    </location>
</feature>
<dbReference type="PROSITE" id="PS51194">
    <property type="entry name" value="HELICASE_CTER"/>
    <property type="match status" value="1"/>
</dbReference>
<proteinExistence type="predicted"/>
<evidence type="ECO:0000259" key="4">
    <source>
        <dbReference type="PROSITE" id="PS51192"/>
    </source>
</evidence>
<dbReference type="InterPro" id="IPR006935">
    <property type="entry name" value="Helicase/UvrB_N"/>
</dbReference>
<keyword evidence="1" id="KW-0547">Nucleotide-binding</keyword>
<dbReference type="RefSeq" id="WP_171776515.1">
    <property type="nucleotide sequence ID" value="NZ_CAXOOG010000003.1"/>
</dbReference>
<organism evidence="6 7">
    <name type="scientific">Priestia megaterium</name>
    <name type="common">Bacillus megaterium</name>
    <dbReference type="NCBI Taxonomy" id="1404"/>
    <lineage>
        <taxon>Bacteria</taxon>
        <taxon>Bacillati</taxon>
        <taxon>Bacillota</taxon>
        <taxon>Bacilli</taxon>
        <taxon>Bacillales</taxon>
        <taxon>Bacillaceae</taxon>
        <taxon>Priestia</taxon>
    </lineage>
</organism>
<dbReference type="GO" id="GO:0006302">
    <property type="term" value="P:double-strand break repair"/>
    <property type="evidence" value="ECO:0007669"/>
    <property type="project" value="TreeGrafter"/>
</dbReference>
<dbReference type="PROSITE" id="PS51192">
    <property type="entry name" value="HELICASE_ATP_BIND_1"/>
    <property type="match status" value="1"/>
</dbReference>
<dbReference type="GO" id="GO:0003677">
    <property type="term" value="F:DNA binding"/>
    <property type="evidence" value="ECO:0007669"/>
    <property type="project" value="UniProtKB-KW"/>
</dbReference>
<dbReference type="EMBL" id="CP045272">
    <property type="protein sequence ID" value="QJX74928.1"/>
    <property type="molecule type" value="Genomic_DNA"/>
</dbReference>
<evidence type="ECO:0000313" key="7">
    <source>
        <dbReference type="Proteomes" id="UP000501076"/>
    </source>
</evidence>
<dbReference type="AlphaFoldDB" id="A0A6M6DS51"/>
<keyword evidence="6" id="KW-0347">Helicase</keyword>
<dbReference type="Pfam" id="PF00271">
    <property type="entry name" value="Helicase_C"/>
    <property type="match status" value="1"/>
</dbReference>
<dbReference type="Pfam" id="PF04851">
    <property type="entry name" value="ResIII"/>
    <property type="match status" value="1"/>
</dbReference>
<dbReference type="PANTHER" id="PTHR30580">
    <property type="entry name" value="PRIMOSOMAL PROTEIN N"/>
    <property type="match status" value="1"/>
</dbReference>
<dbReference type="GO" id="GO:0043138">
    <property type="term" value="F:3'-5' DNA helicase activity"/>
    <property type="evidence" value="ECO:0007669"/>
    <property type="project" value="TreeGrafter"/>
</dbReference>
<dbReference type="InterPro" id="IPR001650">
    <property type="entry name" value="Helicase_C-like"/>
</dbReference>
<dbReference type="InterPro" id="IPR014001">
    <property type="entry name" value="Helicase_ATP-bd"/>
</dbReference>
<keyword evidence="2" id="KW-0067">ATP-binding</keyword>
<dbReference type="GO" id="GO:0005524">
    <property type="term" value="F:ATP binding"/>
    <property type="evidence" value="ECO:0007669"/>
    <property type="project" value="UniProtKB-KW"/>
</dbReference>
<dbReference type="CDD" id="cd17925">
    <property type="entry name" value="DEXDc_ComFA"/>
    <property type="match status" value="1"/>
</dbReference>
<dbReference type="GO" id="GO:0006310">
    <property type="term" value="P:DNA recombination"/>
    <property type="evidence" value="ECO:0007669"/>
    <property type="project" value="TreeGrafter"/>
</dbReference>
<protein>
    <submittedName>
        <fullName evidence="6">DEAD/DEAH box helicase</fullName>
    </submittedName>
</protein>